<dbReference type="AlphaFoldDB" id="A0A834GSI5"/>
<feature type="compositionally biased region" description="Basic and acidic residues" evidence="1">
    <location>
        <begin position="533"/>
        <end position="564"/>
    </location>
</feature>
<dbReference type="SMART" id="SM01054">
    <property type="entry name" value="CaM_binding"/>
    <property type="match status" value="1"/>
</dbReference>
<feature type="domain" description="Calmodulin-binding" evidence="2">
    <location>
        <begin position="731"/>
        <end position="841"/>
    </location>
</feature>
<comment type="caution">
    <text evidence="3">The sequence shown here is derived from an EMBL/GenBank/DDBJ whole genome shotgun (WGS) entry which is preliminary data.</text>
</comment>
<feature type="region of interest" description="Disordered" evidence="1">
    <location>
        <begin position="17"/>
        <end position="151"/>
    </location>
</feature>
<dbReference type="GO" id="GO:0005516">
    <property type="term" value="F:calmodulin binding"/>
    <property type="evidence" value="ECO:0007669"/>
    <property type="project" value="InterPro"/>
</dbReference>
<dbReference type="Proteomes" id="UP000626092">
    <property type="component" value="Unassembled WGS sequence"/>
</dbReference>
<reference evidence="3" key="1">
    <citation type="submission" date="2019-11" db="EMBL/GenBank/DDBJ databases">
        <authorList>
            <person name="Liu Y."/>
            <person name="Hou J."/>
            <person name="Li T.-Q."/>
            <person name="Guan C.-H."/>
            <person name="Wu X."/>
            <person name="Wu H.-Z."/>
            <person name="Ling F."/>
            <person name="Zhang R."/>
            <person name="Shi X.-G."/>
            <person name="Ren J.-P."/>
            <person name="Chen E.-F."/>
            <person name="Sun J.-M."/>
        </authorList>
    </citation>
    <scope>NUCLEOTIDE SEQUENCE</scope>
    <source>
        <strain evidence="3">Adult_tree_wgs_1</strain>
        <tissue evidence="3">Leaves</tissue>
    </source>
</reference>
<dbReference type="Pfam" id="PF07839">
    <property type="entry name" value="CaM_binding"/>
    <property type="match status" value="1"/>
</dbReference>
<organism evidence="3 4">
    <name type="scientific">Rhododendron simsii</name>
    <name type="common">Sims's rhododendron</name>
    <dbReference type="NCBI Taxonomy" id="118357"/>
    <lineage>
        <taxon>Eukaryota</taxon>
        <taxon>Viridiplantae</taxon>
        <taxon>Streptophyta</taxon>
        <taxon>Embryophyta</taxon>
        <taxon>Tracheophyta</taxon>
        <taxon>Spermatophyta</taxon>
        <taxon>Magnoliopsida</taxon>
        <taxon>eudicotyledons</taxon>
        <taxon>Gunneridae</taxon>
        <taxon>Pentapetalae</taxon>
        <taxon>asterids</taxon>
        <taxon>Ericales</taxon>
        <taxon>Ericaceae</taxon>
        <taxon>Ericoideae</taxon>
        <taxon>Rhodoreae</taxon>
        <taxon>Rhododendron</taxon>
    </lineage>
</organism>
<evidence type="ECO:0000259" key="2">
    <source>
        <dbReference type="SMART" id="SM01054"/>
    </source>
</evidence>
<feature type="compositionally biased region" description="Basic and acidic residues" evidence="1">
    <location>
        <begin position="35"/>
        <end position="45"/>
    </location>
</feature>
<evidence type="ECO:0000256" key="1">
    <source>
        <dbReference type="SAM" id="MobiDB-lite"/>
    </source>
</evidence>
<feature type="region of interest" description="Disordered" evidence="1">
    <location>
        <begin position="393"/>
        <end position="448"/>
    </location>
</feature>
<name>A0A834GSI5_RHOSS</name>
<feature type="compositionally biased region" description="Polar residues" evidence="1">
    <location>
        <begin position="423"/>
        <end position="442"/>
    </location>
</feature>
<protein>
    <recommendedName>
        <fullName evidence="2">Calmodulin-binding domain-containing protein</fullName>
    </recommendedName>
</protein>
<dbReference type="OrthoDB" id="1304871at2759"/>
<feature type="compositionally biased region" description="Low complexity" evidence="1">
    <location>
        <begin position="116"/>
        <end position="128"/>
    </location>
</feature>
<feature type="compositionally biased region" description="Basic and acidic residues" evidence="1">
    <location>
        <begin position="572"/>
        <end position="582"/>
    </location>
</feature>
<feature type="compositionally biased region" description="Polar residues" evidence="1">
    <location>
        <begin position="82"/>
        <end position="108"/>
    </location>
</feature>
<evidence type="ECO:0000313" key="3">
    <source>
        <dbReference type="EMBL" id="KAF7138236.1"/>
    </source>
</evidence>
<feature type="compositionally biased region" description="Low complexity" evidence="1">
    <location>
        <begin position="494"/>
        <end position="504"/>
    </location>
</feature>
<sequence length="866" mass="96307">MVQRKVPNKLCIQADLHVKPEKRLGNLRPSSPKYQDGKNKGSDLKKKMKKSRSIKHTDFESLKSHTSIREVSQPGKPPPPLSVSTPQKQSPIKGSEASPNYMKSTSSFEARKERSQVSSNSSQTSMESKNPKKIPNNSRLSSVSGHKPGKPLARISSLELVRTLTKSPSFKPARVSTKKRSQVVLCENLEVQRATCSSTLKDSKFPTYLTLNPGATESEGTSAMKVCPYTYCSLNGHQHAPSPPLKCFLKARRRLLKAQKSMKLGCLSPRQVKSSGGGVKEISEQIVADVPAIQGTDSNGPEITQIVPEDQVDFFIQIYTGNMKDAAGKIGGREENGDDMEDVDFDVDIDEDVGGKVVGRCSNEEWCYEINSEDSLCNSGEVVLPELEPAEEVYLASPTQEEKAPESMSYGTDSDMEWEEGQHSSTPSPDDEMGNSSQTNNEYDLETGSLSGDDIASFCKESVFKSDSIVSLYFDEIPAGEGLEGYFEGESSDSDGSNDNLGSDESSEGFNNQTYLLSRTNGVEGDSTTEGRGPIEEAGEAREEETHQDYSPSDRIENYHREEMVVESLLPKTEDPETKQSLKQELLAADAGDANEEEDQEDAAKSRIRIPSFDLLQDFFGADKDMTKEDTNEIQFRAAAKEGEVNQIFINEALRNNNDDECQNKSVKDHHEAGSLKISHSMNSEDQTHSGLNKVTFAENITEEVDKMEVEYSTISDQEETHPSLKNAATIRAKPAFIRGGRYPSEEMLEAPDNLKIIRCKRSDEELVEPREFNPRDPNYLTVEPDPEAEKVDLRHQMMDERKNSEEWMLDYALRQTVFKLAPARKRKVALLVEAFEKVIPTPKYEAHRGEKSPVFAHARPIQACS</sequence>
<dbReference type="InterPro" id="IPR044681">
    <property type="entry name" value="PICBP-like"/>
</dbReference>
<dbReference type="InterPro" id="IPR012417">
    <property type="entry name" value="CaM-bd_dom_pln"/>
</dbReference>
<accession>A0A834GSI5</accession>
<feature type="compositionally biased region" description="Polar residues" evidence="1">
    <location>
        <begin position="509"/>
        <end position="521"/>
    </location>
</feature>
<feature type="region of interest" description="Disordered" evidence="1">
    <location>
        <begin position="484"/>
        <end position="606"/>
    </location>
</feature>
<evidence type="ECO:0000313" key="4">
    <source>
        <dbReference type="Proteomes" id="UP000626092"/>
    </source>
</evidence>
<dbReference type="PANTHER" id="PTHR33923:SF2">
    <property type="entry name" value="CALMODULIN-BINDING PROTEIN-RELATED"/>
    <property type="match status" value="1"/>
</dbReference>
<gene>
    <name evidence="3" type="ORF">RHSIM_Rhsim07G0062800</name>
</gene>
<dbReference type="PANTHER" id="PTHR33923">
    <property type="entry name" value="CALMODULIN-BINDING PROTEIN-RELATED"/>
    <property type="match status" value="1"/>
</dbReference>
<feature type="compositionally biased region" description="Polar residues" evidence="1">
    <location>
        <begin position="135"/>
        <end position="144"/>
    </location>
</feature>
<keyword evidence="4" id="KW-1185">Reference proteome</keyword>
<dbReference type="EMBL" id="WJXA01000007">
    <property type="protein sequence ID" value="KAF7138236.1"/>
    <property type="molecule type" value="Genomic_DNA"/>
</dbReference>
<proteinExistence type="predicted"/>